<dbReference type="AlphaFoldDB" id="A0A7W6A069"/>
<dbReference type="SUPFAM" id="SSF48076">
    <property type="entry name" value="LigA subunit of an aromatic-ring-opening dioxygenase LigAB"/>
    <property type="match status" value="1"/>
</dbReference>
<reference evidence="1 2" key="1">
    <citation type="submission" date="2020-08" db="EMBL/GenBank/DDBJ databases">
        <title>Genomic Encyclopedia of Type Strains, Phase IV (KMG-IV): sequencing the most valuable type-strain genomes for metagenomic binning, comparative biology and taxonomic classification.</title>
        <authorList>
            <person name="Goeker M."/>
        </authorList>
    </citation>
    <scope>NUCLEOTIDE SEQUENCE [LARGE SCALE GENOMIC DNA]</scope>
    <source>
        <strain evidence="1 2">DSM 14552</strain>
    </source>
</reference>
<gene>
    <name evidence="1" type="ORF">GGQ88_003633</name>
</gene>
<dbReference type="Gene3D" id="1.10.700.10">
    <property type="entry name" value="Dioxygenase LigAB, LigA subunit"/>
    <property type="match status" value="1"/>
</dbReference>
<evidence type="ECO:0000313" key="1">
    <source>
        <dbReference type="EMBL" id="MBB3862333.1"/>
    </source>
</evidence>
<dbReference type="EMBL" id="JACICY010000012">
    <property type="protein sequence ID" value="MBB3862333.1"/>
    <property type="molecule type" value="Genomic_DNA"/>
</dbReference>
<protein>
    <recommendedName>
        <fullName evidence="3">Extradiol ring-cleavage dioxygenase LigAB LigA subunit domain-containing protein</fullName>
    </recommendedName>
</protein>
<sequence>MSTNAMEVVLFRLANQPEDVARFRADPDTYLAEHKLDSSEVGALRAMDIEGMAAIPVNWMLMMGAYQALHGRPKQPEYLQRIRSHATRRPVSRKEEV</sequence>
<comment type="caution">
    <text evidence="1">The sequence shown here is derived from an EMBL/GenBank/DDBJ whole genome shotgun (WGS) entry which is preliminary data.</text>
</comment>
<accession>A0A7W6A069</accession>
<proteinExistence type="predicted"/>
<evidence type="ECO:0008006" key="3">
    <source>
        <dbReference type="Google" id="ProtNLM"/>
    </source>
</evidence>
<dbReference type="Proteomes" id="UP000562395">
    <property type="component" value="Unassembled WGS sequence"/>
</dbReference>
<dbReference type="RefSeq" id="WP_183614828.1">
    <property type="nucleotide sequence ID" value="NZ_JACICY010000012.1"/>
</dbReference>
<evidence type="ECO:0000313" key="2">
    <source>
        <dbReference type="Proteomes" id="UP000562395"/>
    </source>
</evidence>
<organism evidence="1 2">
    <name type="scientific">Novosphingobium hassiacum</name>
    <dbReference type="NCBI Taxonomy" id="173676"/>
    <lineage>
        <taxon>Bacteria</taxon>
        <taxon>Pseudomonadati</taxon>
        <taxon>Pseudomonadota</taxon>
        <taxon>Alphaproteobacteria</taxon>
        <taxon>Sphingomonadales</taxon>
        <taxon>Sphingomonadaceae</taxon>
        <taxon>Novosphingobium</taxon>
    </lineage>
</organism>
<keyword evidence="2" id="KW-1185">Reference proteome</keyword>
<name>A0A7W6A069_9SPHN</name>
<dbReference type="InterPro" id="IPR036622">
    <property type="entry name" value="LigA_sf"/>
</dbReference>